<dbReference type="Gene3D" id="3.40.50.300">
    <property type="entry name" value="P-loop containing nucleotide triphosphate hydrolases"/>
    <property type="match status" value="2"/>
</dbReference>
<feature type="region of interest" description="Disordered" evidence="7">
    <location>
        <begin position="1"/>
        <end position="24"/>
    </location>
</feature>
<sequence>MSRPSVGESSIVTTDNNTRTPPPTDRQPCLADYLRIFRYATRWDVCVYTVGALSSLAAGVTLPLMNVLFGQLASQFTQHASLSAPSSSSISDFEELLSKQSLYIMALFLGRWALNSINKFCFRMTGLRLSAAVRLHYLQSLLHHNIHALDTLPAGAPAAAITASANTLQIGVSERLGTLLQFTGTVVAALVIAFIWSWELTLVTSSLVLYSCVIMVVAMPVLLKSHAAVSRAENRATAVASEALGAIRLVMAAGAQERVLRNYERWVREAKRQTRKTAPVFGIYFGLIYLGLFGSYGLAFWYGTKRFILEGSGSGGVGTVIVVLMSVMMVLTSVERISTPLTAISKAMVVACEFFTIIDAPAPKCGGLRMDLDGDGGDTSKDLVFENVMFAYPSRPGSKVLDGLNLRIRAGLNTAIVGPSGSGKSTIVALLERWYSLSDQPSVPKDRVELSGSVTFSGHNIEEFDVQWWRNQIGLVQQESFLFNDSIFNNVARGLIGTQWASAPEPQRRDLVFSACKEVNAHEFISRLPEGYDSRIGDGGIKLSGGQRQRIAIARSIVKKPRIIILDEATSAIDVHGERIVQAALDRISRNCTTITIAHRLSTIKKADRIIVLRDGRAVEEGTHEELMHVSSGHYSRLVHAQALTNLSVRDEHFSDGVNASPSLLAAQEKGMQEHEESNPQFTLDTDLEGKKETTPTPASFRSFATLIHQQQIHPLFFTGILLSAMCIAAGTPIQAWLFAKVVGVFTIQNPAELRTSSNFWALMWLALAGGVGLSYFAAAWIGVAAQSRVGATCRASYLRGMLYQKLPFFDADANAHGALTGRIASDAKQMEELLGLNLVIFLSGVFTVVGCLVISLVFGWKLALVGTFVTMPVMLASGLWKLRQEVKFDQMNSAVFMESAQFATEAVGAMRTVAAFNMEESIIDRYRVLLDDHVKVALRKAQLNSAAFGFTDSASLGCQALIFWYGGRLLLRGEYTLEAFFVCFMAIIQGAENAGIALGIAPNAAQAFTAANRILNVQTSAEADRAGTSEHQSDSIPDMEGGIQVEFRDVHFRYPTRDVPIFQGTSLTIQKGQYAAVVGPSGCGKTTIISLLERFYDLERDSGAILCNGANINEFNRYSYRQNLSLVAQESTMFQGTIRDNILLGAASSPEHTISQAKIEEVCRDASIHDFIVSLPDGYDTDVGQKGVSLSGGQKQRIALARALIRDPKILLLDEATSALDSESERAVHGALERARRGRTMVVVAHRLSTIQNADVIFVLDKGCRH</sequence>
<feature type="domain" description="ABC transporter" evidence="9">
    <location>
        <begin position="1046"/>
        <end position="1267"/>
    </location>
</feature>
<evidence type="ECO:0000313" key="11">
    <source>
        <dbReference type="EMBL" id="KAK8071495.1"/>
    </source>
</evidence>
<evidence type="ECO:0000259" key="10">
    <source>
        <dbReference type="PROSITE" id="PS50929"/>
    </source>
</evidence>
<feature type="transmembrane region" description="Helical" evidence="8">
    <location>
        <begin position="315"/>
        <end position="334"/>
    </location>
</feature>
<dbReference type="RefSeq" id="XP_066665303.1">
    <property type="nucleotide sequence ID" value="XM_066816013.1"/>
</dbReference>
<dbReference type="Pfam" id="PF00005">
    <property type="entry name" value="ABC_tran"/>
    <property type="match status" value="2"/>
</dbReference>
<keyword evidence="2 8" id="KW-0812">Transmembrane</keyword>
<protein>
    <recommendedName>
        <fullName evidence="13">ABC transporter</fullName>
    </recommendedName>
</protein>
<proteinExistence type="predicted"/>
<evidence type="ECO:0000256" key="3">
    <source>
        <dbReference type="ARBA" id="ARBA00022741"/>
    </source>
</evidence>
<dbReference type="GeneID" id="92049073"/>
<feature type="domain" description="ABC transmembrane type-1" evidence="10">
    <location>
        <begin position="50"/>
        <end position="346"/>
    </location>
</feature>
<dbReference type="PROSITE" id="PS00211">
    <property type="entry name" value="ABC_TRANSPORTER_1"/>
    <property type="match status" value="2"/>
</dbReference>
<keyword evidence="3" id="KW-0547">Nucleotide-binding</keyword>
<evidence type="ECO:0000256" key="2">
    <source>
        <dbReference type="ARBA" id="ARBA00022692"/>
    </source>
</evidence>
<dbReference type="InterPro" id="IPR011527">
    <property type="entry name" value="ABC1_TM_dom"/>
</dbReference>
<dbReference type="Pfam" id="PF00664">
    <property type="entry name" value="ABC_membrane"/>
    <property type="match status" value="2"/>
</dbReference>
<dbReference type="PROSITE" id="PS50929">
    <property type="entry name" value="ABC_TM1F"/>
    <property type="match status" value="2"/>
</dbReference>
<evidence type="ECO:0000313" key="12">
    <source>
        <dbReference type="Proteomes" id="UP001433268"/>
    </source>
</evidence>
<dbReference type="SUPFAM" id="SSF90123">
    <property type="entry name" value="ABC transporter transmembrane region"/>
    <property type="match status" value="2"/>
</dbReference>
<dbReference type="EMBL" id="JAQQWN010000008">
    <property type="protein sequence ID" value="KAK8071495.1"/>
    <property type="molecule type" value="Genomic_DNA"/>
</dbReference>
<feature type="domain" description="ABC transporter" evidence="9">
    <location>
        <begin position="383"/>
        <end position="640"/>
    </location>
</feature>
<dbReference type="InterPro" id="IPR039421">
    <property type="entry name" value="Type_1_exporter"/>
</dbReference>
<dbReference type="InterPro" id="IPR003439">
    <property type="entry name" value="ABC_transporter-like_ATP-bd"/>
</dbReference>
<evidence type="ECO:0008006" key="13">
    <source>
        <dbReference type="Google" id="ProtNLM"/>
    </source>
</evidence>
<dbReference type="PROSITE" id="PS50893">
    <property type="entry name" value="ABC_TRANSPORTER_2"/>
    <property type="match status" value="2"/>
</dbReference>
<evidence type="ECO:0000256" key="8">
    <source>
        <dbReference type="SAM" id="Phobius"/>
    </source>
</evidence>
<keyword evidence="6 8" id="KW-0472">Membrane</keyword>
<comment type="subcellular location">
    <subcellularLocation>
        <location evidence="1">Membrane</location>
        <topology evidence="1">Multi-pass membrane protein</topology>
    </subcellularLocation>
</comment>
<feature type="transmembrane region" description="Helical" evidence="8">
    <location>
        <begin position="716"/>
        <end position="740"/>
    </location>
</feature>
<comment type="caution">
    <text evidence="11">The sequence shown here is derived from an EMBL/GenBank/DDBJ whole genome shotgun (WGS) entry which is preliminary data.</text>
</comment>
<dbReference type="SMART" id="SM00382">
    <property type="entry name" value="AAA"/>
    <property type="match status" value="2"/>
</dbReference>
<feature type="transmembrane region" description="Helical" evidence="8">
    <location>
        <begin position="45"/>
        <end position="69"/>
    </location>
</feature>
<dbReference type="InterPro" id="IPR003593">
    <property type="entry name" value="AAA+_ATPase"/>
</dbReference>
<dbReference type="SUPFAM" id="SSF52540">
    <property type="entry name" value="P-loop containing nucleoside triphosphate hydrolases"/>
    <property type="match status" value="2"/>
</dbReference>
<accession>A0ABR1VMQ7</accession>
<name>A0ABR1VMQ7_9PEZI</name>
<feature type="transmembrane region" description="Helical" evidence="8">
    <location>
        <begin position="834"/>
        <end position="857"/>
    </location>
</feature>
<feature type="transmembrane region" description="Helical" evidence="8">
    <location>
        <begin position="760"/>
        <end position="782"/>
    </location>
</feature>
<evidence type="ECO:0000256" key="5">
    <source>
        <dbReference type="ARBA" id="ARBA00022989"/>
    </source>
</evidence>
<feature type="domain" description="ABC transmembrane type-1" evidence="10">
    <location>
        <begin position="720"/>
        <end position="1007"/>
    </location>
</feature>
<dbReference type="InterPro" id="IPR036640">
    <property type="entry name" value="ABC1_TM_sf"/>
</dbReference>
<dbReference type="PANTHER" id="PTHR43394">
    <property type="entry name" value="ATP-DEPENDENT PERMEASE MDL1, MITOCHONDRIAL"/>
    <property type="match status" value="1"/>
</dbReference>
<dbReference type="PANTHER" id="PTHR43394:SF1">
    <property type="entry name" value="ATP-BINDING CASSETTE SUB-FAMILY B MEMBER 10, MITOCHONDRIAL"/>
    <property type="match status" value="1"/>
</dbReference>
<evidence type="ECO:0000256" key="4">
    <source>
        <dbReference type="ARBA" id="ARBA00022840"/>
    </source>
</evidence>
<dbReference type="CDD" id="cd18578">
    <property type="entry name" value="ABC_6TM_Pgp_ABCB1_D2_like"/>
    <property type="match status" value="1"/>
</dbReference>
<feature type="transmembrane region" description="Helical" evidence="8">
    <location>
        <begin position="281"/>
        <end position="303"/>
    </location>
</feature>
<evidence type="ECO:0000256" key="6">
    <source>
        <dbReference type="ARBA" id="ARBA00023136"/>
    </source>
</evidence>
<feature type="region of interest" description="Disordered" evidence="7">
    <location>
        <begin position="668"/>
        <end position="690"/>
    </location>
</feature>
<evidence type="ECO:0000256" key="7">
    <source>
        <dbReference type="SAM" id="MobiDB-lite"/>
    </source>
</evidence>
<keyword evidence="12" id="KW-1185">Reference proteome</keyword>
<organism evidence="11 12">
    <name type="scientific">Apiospora hydei</name>
    <dbReference type="NCBI Taxonomy" id="1337664"/>
    <lineage>
        <taxon>Eukaryota</taxon>
        <taxon>Fungi</taxon>
        <taxon>Dikarya</taxon>
        <taxon>Ascomycota</taxon>
        <taxon>Pezizomycotina</taxon>
        <taxon>Sordariomycetes</taxon>
        <taxon>Xylariomycetidae</taxon>
        <taxon>Amphisphaeriales</taxon>
        <taxon>Apiosporaceae</taxon>
        <taxon>Apiospora</taxon>
    </lineage>
</organism>
<keyword evidence="4" id="KW-0067">ATP-binding</keyword>
<keyword evidence="5 8" id="KW-1133">Transmembrane helix</keyword>
<dbReference type="InterPro" id="IPR017871">
    <property type="entry name" value="ABC_transporter-like_CS"/>
</dbReference>
<dbReference type="Gene3D" id="1.20.1560.10">
    <property type="entry name" value="ABC transporter type 1, transmembrane domain"/>
    <property type="match status" value="2"/>
</dbReference>
<reference evidence="11 12" key="1">
    <citation type="submission" date="2023-01" db="EMBL/GenBank/DDBJ databases">
        <title>Analysis of 21 Apiospora genomes using comparative genomics revels a genus with tremendous synthesis potential of carbohydrate active enzymes and secondary metabolites.</title>
        <authorList>
            <person name="Sorensen T."/>
        </authorList>
    </citation>
    <scope>NUCLEOTIDE SEQUENCE [LARGE SCALE GENOMIC DNA]</scope>
    <source>
        <strain evidence="11 12">CBS 114990</strain>
    </source>
</reference>
<dbReference type="Proteomes" id="UP001433268">
    <property type="component" value="Unassembled WGS sequence"/>
</dbReference>
<feature type="transmembrane region" description="Helical" evidence="8">
    <location>
        <begin position="202"/>
        <end position="223"/>
    </location>
</feature>
<dbReference type="InterPro" id="IPR027417">
    <property type="entry name" value="P-loop_NTPase"/>
</dbReference>
<evidence type="ECO:0000256" key="1">
    <source>
        <dbReference type="ARBA" id="ARBA00004141"/>
    </source>
</evidence>
<feature type="transmembrane region" description="Helical" evidence="8">
    <location>
        <begin position="176"/>
        <end position="196"/>
    </location>
</feature>
<dbReference type="CDD" id="cd18577">
    <property type="entry name" value="ABC_6TM_Pgp_ABCB1_D1_like"/>
    <property type="match status" value="1"/>
</dbReference>
<evidence type="ECO:0000259" key="9">
    <source>
        <dbReference type="PROSITE" id="PS50893"/>
    </source>
</evidence>
<gene>
    <name evidence="11" type="ORF">PG997_011698</name>
</gene>